<dbReference type="FunFam" id="2.130.10.10:FF:000007">
    <property type="entry name" value="Guanine nucleotide-binding protein G(I)/G(S)/G(T) subunit beta-1"/>
    <property type="match status" value="1"/>
</dbReference>
<dbReference type="PANTHER" id="PTHR19850">
    <property type="entry name" value="GUANINE NUCLEOTIDE-BINDING PROTEIN BETA G PROTEIN BETA"/>
    <property type="match status" value="1"/>
</dbReference>
<evidence type="ECO:0000256" key="7">
    <source>
        <dbReference type="SAM" id="MobiDB-lite"/>
    </source>
</evidence>
<evidence type="ECO:0000256" key="4">
    <source>
        <dbReference type="ARBA" id="ARBA00023224"/>
    </source>
</evidence>
<dbReference type="Pfam" id="PF25391">
    <property type="entry name" value="WD40_Gbeta"/>
    <property type="match status" value="1"/>
</dbReference>
<dbReference type="SMART" id="SM00320">
    <property type="entry name" value="WD40"/>
    <property type="match status" value="6"/>
</dbReference>
<keyword evidence="3" id="KW-0677">Repeat</keyword>
<evidence type="ECO:0000256" key="2">
    <source>
        <dbReference type="ARBA" id="ARBA00022574"/>
    </source>
</evidence>
<feature type="repeat" description="WD" evidence="6">
    <location>
        <begin position="143"/>
        <end position="183"/>
    </location>
</feature>
<dbReference type="InterPro" id="IPR001680">
    <property type="entry name" value="WD40_rpt"/>
</dbReference>
<dbReference type="Proteomes" id="UP000663836">
    <property type="component" value="Unassembled WGS sequence"/>
</dbReference>
<evidence type="ECO:0000256" key="3">
    <source>
        <dbReference type="ARBA" id="ARBA00022737"/>
    </source>
</evidence>
<accession>A0A818YR22</accession>
<feature type="compositionally biased region" description="Low complexity" evidence="7">
    <location>
        <begin position="751"/>
        <end position="763"/>
    </location>
</feature>
<keyword evidence="4" id="KW-0807">Transducer</keyword>
<reference evidence="8" key="1">
    <citation type="submission" date="2021-02" db="EMBL/GenBank/DDBJ databases">
        <authorList>
            <person name="Nowell W R."/>
        </authorList>
    </citation>
    <scope>NUCLEOTIDE SEQUENCE</scope>
</reference>
<evidence type="ECO:0000256" key="6">
    <source>
        <dbReference type="PROSITE-ProRule" id="PRU00221"/>
    </source>
</evidence>
<evidence type="ECO:0000313" key="8">
    <source>
        <dbReference type="EMBL" id="CAF3753382.1"/>
    </source>
</evidence>
<comment type="caution">
    <text evidence="8">The sequence shown here is derived from an EMBL/GenBank/DDBJ whole genome shotgun (WGS) entry which is preliminary data.</text>
</comment>
<evidence type="ECO:0000256" key="1">
    <source>
        <dbReference type="ARBA" id="ARBA00009768"/>
    </source>
</evidence>
<comment type="similarity">
    <text evidence="1">Belongs to the WD repeat G protein beta family.</text>
</comment>
<dbReference type="PROSITE" id="PS00678">
    <property type="entry name" value="WD_REPEATS_1"/>
    <property type="match status" value="1"/>
</dbReference>
<keyword evidence="2 6" id="KW-0853">WD repeat</keyword>
<feature type="repeat" description="WD" evidence="6">
    <location>
        <begin position="184"/>
        <end position="225"/>
    </location>
</feature>
<dbReference type="InterPro" id="IPR016346">
    <property type="entry name" value="G-protein_beta_1-5"/>
</dbReference>
<dbReference type="InterPro" id="IPR019775">
    <property type="entry name" value="WD40_repeat_CS"/>
</dbReference>
<dbReference type="InterPro" id="IPR015943">
    <property type="entry name" value="WD40/YVTN_repeat-like_dom_sf"/>
</dbReference>
<organism evidence="8 9">
    <name type="scientific">Rotaria sordida</name>
    <dbReference type="NCBI Taxonomy" id="392033"/>
    <lineage>
        <taxon>Eukaryota</taxon>
        <taxon>Metazoa</taxon>
        <taxon>Spiralia</taxon>
        <taxon>Gnathifera</taxon>
        <taxon>Rotifera</taxon>
        <taxon>Eurotatoria</taxon>
        <taxon>Bdelloidea</taxon>
        <taxon>Philodinida</taxon>
        <taxon>Philodinidae</taxon>
        <taxon>Rotaria</taxon>
    </lineage>
</organism>
<feature type="repeat" description="WD" evidence="6">
    <location>
        <begin position="226"/>
        <end position="267"/>
    </location>
</feature>
<feature type="region of interest" description="Disordered" evidence="7">
    <location>
        <begin position="480"/>
        <end position="526"/>
    </location>
</feature>
<dbReference type="PROSITE" id="PS50082">
    <property type="entry name" value="WD_REPEATS_2"/>
    <property type="match status" value="5"/>
</dbReference>
<sequence length="810" mass="90185">MSDIESLRQEAESLKNQIRDARKAACDATLLQVAQNVDQIGRIQMRTRRTLRGHLAKIYAMHWGSDSSSSSRNLVSASQDGKLIVWDSYTTNKVHAIPLRSSWVMTCAYAPSGNFVACGGLDNICSIYSLKTREGNVRVSRELPGHTGYLSCCRFLDDSQIVTSSGDMTCALWDIETGQQTTSFQGHTGDVMSLSLSPDMKTFVSGACDASAKLWDIREGMCKQTFPGHESDINAVTFFPNGSAFATGSDDATCRLFDIRADQEVGMYSHDNIICGITSVAFSKSGRLLLAGYDDFNCNVWDTLRLERAGVLAGHDNRVSCLGVTEDGMANRTSITIPTPLFIPMMPMFIPYGNANAATGQQFFGPAVYPNVAPYPSTSNHRHGNVGLGYNPFYNPFYPPSNNILSSTAHVTNSTALIPSRPLMPTSMLSSQQLQHSSIGSPTIGNDVERNKNLNIRECQSPIMDQIKQIKNPLVIVDTNHNNNNNNNTDLRVRKDSSSASSFISRSESDQIPFPSSSSVQDIDNDNSQDDFLTFIEQKTKTKTKMPELNPFANEFCFVDNKTITKDSSIITNGIDHHNTNNENQSSYRLLFDNLIEKSLESIEAIKKSRKKTPVNDVSVQCNSINDSINRSTQTIDHTNNFDLIEEYSLRTIKLMDKLLENFRNVYQNEVHNECKTMAHTCDELRHLILFIHHTLSSHNDQRKTSSIDLDNPFSNMIQDLENDMKNSNKYQISSSQIAHSAGRGTTRRLMTTSSSNSPMPSFSCRQIDQTTIAKTKSCLLCHRPLDDNDDVMHILCRSLVSRPNMLTDT</sequence>
<dbReference type="CDD" id="cd00200">
    <property type="entry name" value="WD40"/>
    <property type="match status" value="1"/>
</dbReference>
<dbReference type="SUPFAM" id="SSF50978">
    <property type="entry name" value="WD40 repeat-like"/>
    <property type="match status" value="1"/>
</dbReference>
<feature type="repeat" description="WD" evidence="6">
    <location>
        <begin position="51"/>
        <end position="96"/>
    </location>
</feature>
<evidence type="ECO:0000313" key="9">
    <source>
        <dbReference type="Proteomes" id="UP000663836"/>
    </source>
</evidence>
<evidence type="ECO:0000256" key="5">
    <source>
        <dbReference type="ARBA" id="ARBA00069676"/>
    </source>
</evidence>
<dbReference type="InterPro" id="IPR020472">
    <property type="entry name" value="WD40_PAC1"/>
</dbReference>
<proteinExistence type="inferred from homology"/>
<feature type="repeat" description="WD" evidence="6">
    <location>
        <begin position="277"/>
        <end position="302"/>
    </location>
</feature>
<protein>
    <recommendedName>
        <fullName evidence="5">Guanine nucleotide-binding protein subunit beta</fullName>
    </recommendedName>
</protein>
<dbReference type="EMBL" id="CAJOBD010001047">
    <property type="protein sequence ID" value="CAF3753382.1"/>
    <property type="molecule type" value="Genomic_DNA"/>
</dbReference>
<name>A0A818YR22_9BILA</name>
<dbReference type="InterPro" id="IPR036322">
    <property type="entry name" value="WD40_repeat_dom_sf"/>
</dbReference>
<dbReference type="Gene3D" id="2.130.10.10">
    <property type="entry name" value="YVTN repeat-like/Quinoprotein amine dehydrogenase"/>
    <property type="match status" value="1"/>
</dbReference>
<dbReference type="PRINTS" id="PR00320">
    <property type="entry name" value="GPROTEINBRPT"/>
</dbReference>
<dbReference type="PROSITE" id="PS50294">
    <property type="entry name" value="WD_REPEATS_REGION"/>
    <property type="match status" value="3"/>
</dbReference>
<dbReference type="GO" id="GO:0007165">
    <property type="term" value="P:signal transduction"/>
    <property type="evidence" value="ECO:0007669"/>
    <property type="project" value="UniProtKB-KW"/>
</dbReference>
<feature type="region of interest" description="Disordered" evidence="7">
    <location>
        <begin position="736"/>
        <end position="763"/>
    </location>
</feature>
<gene>
    <name evidence="8" type="ORF">JBS370_LOCUS12696</name>
</gene>
<dbReference type="AlphaFoldDB" id="A0A818YR22"/>